<gene>
    <name evidence="1" type="ORF">M9458_014998</name>
</gene>
<evidence type="ECO:0000313" key="2">
    <source>
        <dbReference type="Proteomes" id="UP001529510"/>
    </source>
</evidence>
<sequence>MMDLEGVVPLDCCRLVKYDEFHEYLERSYEGEEDMPMGLLLGGVKSSYMFDLLLEIRRPDQVFQPYKPGGIY</sequence>
<accession>A0ABD0QNW5</accession>
<dbReference type="AlphaFoldDB" id="A0ABD0QNW5"/>
<reference evidence="1 2" key="1">
    <citation type="submission" date="2024-05" db="EMBL/GenBank/DDBJ databases">
        <title>Genome sequencing and assembly of Indian major carp, Cirrhinus mrigala (Hamilton, 1822).</title>
        <authorList>
            <person name="Mohindra V."/>
            <person name="Chowdhury L.M."/>
            <person name="Lal K."/>
            <person name="Jena J.K."/>
        </authorList>
    </citation>
    <scope>NUCLEOTIDE SEQUENCE [LARGE SCALE GENOMIC DNA]</scope>
    <source>
        <strain evidence="1">CM1030</strain>
        <tissue evidence="1">Blood</tissue>
    </source>
</reference>
<organism evidence="1 2">
    <name type="scientific">Cirrhinus mrigala</name>
    <name type="common">Mrigala</name>
    <dbReference type="NCBI Taxonomy" id="683832"/>
    <lineage>
        <taxon>Eukaryota</taxon>
        <taxon>Metazoa</taxon>
        <taxon>Chordata</taxon>
        <taxon>Craniata</taxon>
        <taxon>Vertebrata</taxon>
        <taxon>Euteleostomi</taxon>
        <taxon>Actinopterygii</taxon>
        <taxon>Neopterygii</taxon>
        <taxon>Teleostei</taxon>
        <taxon>Ostariophysi</taxon>
        <taxon>Cypriniformes</taxon>
        <taxon>Cyprinidae</taxon>
        <taxon>Labeoninae</taxon>
        <taxon>Labeonini</taxon>
        <taxon>Cirrhinus</taxon>
    </lineage>
</organism>
<proteinExistence type="predicted"/>
<name>A0ABD0QNW5_CIRMR</name>
<dbReference type="EMBL" id="JAMKFB020000007">
    <property type="protein sequence ID" value="KAL0187899.1"/>
    <property type="molecule type" value="Genomic_DNA"/>
</dbReference>
<keyword evidence="2" id="KW-1185">Reference proteome</keyword>
<protein>
    <submittedName>
        <fullName evidence="1">Uncharacterized protein</fullName>
    </submittedName>
</protein>
<evidence type="ECO:0000313" key="1">
    <source>
        <dbReference type="EMBL" id="KAL0187899.1"/>
    </source>
</evidence>
<comment type="caution">
    <text evidence="1">The sequence shown here is derived from an EMBL/GenBank/DDBJ whole genome shotgun (WGS) entry which is preliminary data.</text>
</comment>
<dbReference type="Proteomes" id="UP001529510">
    <property type="component" value="Unassembled WGS sequence"/>
</dbReference>